<gene>
    <name evidence="7" type="ORF">bsdtb5_17980</name>
</gene>
<feature type="transmembrane region" description="Helical" evidence="6">
    <location>
        <begin position="180"/>
        <end position="203"/>
    </location>
</feature>
<sequence length="440" mass="49646">MENLIVELSKYIIIILVTIYTLYCFTAFRGNDKKRKNRVFRAQSLIMYFIHFICYMLIFMDSNNIKVLILYLVEVVFFIGAHLLYRVIYRNLSRLVFNNMLMLLMFSFVMLTRLSFDQAVKQFTYAAVSMGICLFIPMIIDRFRFLDKFGWIYGGTGLLLLVIVKKFGTMNYGATNWIKIGSIAIQPSEFVKILFVFAIAALLSKSIEFKDIIKVTILAAAHVLVLVLERDLGGALIFFVTYLVMLFVATANPFYFIGGLLSGSFASVVAYRLFNHVRVRVMAWKNPWKLIDNQGYQVTQSLFAIGTGGWFGMGLGRGLPGDIPVVESDFIFSAISEELGGITALCIILICISCYIMFVNIAMKIKKRFYKYVALGLGTIYVFQVFLTIGGVTKFIPSTGVTLPLISAGGSSILSTIIIFGIIQGLYVHNQNEDVKNVRD</sequence>
<dbReference type="PANTHER" id="PTHR30474">
    <property type="entry name" value="CELL CYCLE PROTEIN"/>
    <property type="match status" value="1"/>
</dbReference>
<evidence type="ECO:0000256" key="6">
    <source>
        <dbReference type="SAM" id="Phobius"/>
    </source>
</evidence>
<evidence type="ECO:0000256" key="1">
    <source>
        <dbReference type="ARBA" id="ARBA00004141"/>
    </source>
</evidence>
<accession>A0A7R7IDY4</accession>
<feature type="transmembrane region" description="Helical" evidence="6">
    <location>
        <begin position="65"/>
        <end position="85"/>
    </location>
</feature>
<organism evidence="7 8">
    <name type="scientific">Anaeromicropila herbilytica</name>
    <dbReference type="NCBI Taxonomy" id="2785025"/>
    <lineage>
        <taxon>Bacteria</taxon>
        <taxon>Bacillati</taxon>
        <taxon>Bacillota</taxon>
        <taxon>Clostridia</taxon>
        <taxon>Lachnospirales</taxon>
        <taxon>Lachnospiraceae</taxon>
        <taxon>Anaeromicropila</taxon>
    </lineage>
</organism>
<feature type="transmembrane region" description="Helical" evidence="6">
    <location>
        <begin position="295"/>
        <end position="319"/>
    </location>
</feature>
<proteinExistence type="predicted"/>
<feature type="transmembrane region" description="Helical" evidence="6">
    <location>
        <begin position="12"/>
        <end position="28"/>
    </location>
</feature>
<dbReference type="InterPro" id="IPR001182">
    <property type="entry name" value="FtsW/RodA"/>
</dbReference>
<feature type="transmembrane region" description="Helical" evidence="6">
    <location>
        <begin position="254"/>
        <end position="274"/>
    </location>
</feature>
<keyword evidence="2 6" id="KW-0812">Transmembrane</keyword>
<feature type="transmembrane region" description="Helical" evidence="6">
    <location>
        <begin position="215"/>
        <end position="248"/>
    </location>
</feature>
<feature type="transmembrane region" description="Helical" evidence="6">
    <location>
        <begin position="97"/>
        <end position="116"/>
    </location>
</feature>
<dbReference type="RefSeq" id="WP_271715716.1">
    <property type="nucleotide sequence ID" value="NZ_AP024169.1"/>
</dbReference>
<evidence type="ECO:0000256" key="3">
    <source>
        <dbReference type="ARBA" id="ARBA00022960"/>
    </source>
</evidence>
<feature type="transmembrane region" description="Helical" evidence="6">
    <location>
        <begin position="122"/>
        <end position="140"/>
    </location>
</feature>
<reference evidence="7 8" key="1">
    <citation type="submission" date="2020-11" db="EMBL/GenBank/DDBJ databases">
        <title>Draft genome sequencing of a Lachnospiraceae strain isolated from anoxic soil subjected to BSD treatment.</title>
        <authorList>
            <person name="Uek A."/>
            <person name="Tonouchi A."/>
        </authorList>
    </citation>
    <scope>NUCLEOTIDE SEQUENCE [LARGE SCALE GENOMIC DNA]</scope>
    <source>
        <strain evidence="7 8">TB5</strain>
    </source>
</reference>
<dbReference type="GO" id="GO:0051301">
    <property type="term" value="P:cell division"/>
    <property type="evidence" value="ECO:0007669"/>
    <property type="project" value="UniProtKB-KW"/>
</dbReference>
<dbReference type="EMBL" id="AP024169">
    <property type="protein sequence ID" value="BCN30503.1"/>
    <property type="molecule type" value="Genomic_DNA"/>
</dbReference>
<keyword evidence="7" id="KW-0131">Cell cycle</keyword>
<evidence type="ECO:0000313" key="7">
    <source>
        <dbReference type="EMBL" id="BCN30503.1"/>
    </source>
</evidence>
<evidence type="ECO:0000256" key="2">
    <source>
        <dbReference type="ARBA" id="ARBA00022692"/>
    </source>
</evidence>
<keyword evidence="5 6" id="KW-0472">Membrane</keyword>
<feature type="transmembrane region" description="Helical" evidence="6">
    <location>
        <begin position="405"/>
        <end position="428"/>
    </location>
</feature>
<evidence type="ECO:0000256" key="4">
    <source>
        <dbReference type="ARBA" id="ARBA00022989"/>
    </source>
</evidence>
<feature type="transmembrane region" description="Helical" evidence="6">
    <location>
        <begin position="372"/>
        <end position="393"/>
    </location>
</feature>
<keyword evidence="3" id="KW-0133">Cell shape</keyword>
<dbReference type="PANTHER" id="PTHR30474:SF3">
    <property type="entry name" value="PEPTIDOGLYCAN GLYCOSYLTRANSFERASE RODA"/>
    <property type="match status" value="1"/>
</dbReference>
<keyword evidence="8" id="KW-1185">Reference proteome</keyword>
<keyword evidence="4 6" id="KW-1133">Transmembrane helix</keyword>
<dbReference type="GO" id="GO:0032153">
    <property type="term" value="C:cell division site"/>
    <property type="evidence" value="ECO:0007669"/>
    <property type="project" value="TreeGrafter"/>
</dbReference>
<keyword evidence="7" id="KW-0132">Cell division</keyword>
<dbReference type="Proteomes" id="UP000595897">
    <property type="component" value="Chromosome"/>
</dbReference>
<evidence type="ECO:0000256" key="5">
    <source>
        <dbReference type="ARBA" id="ARBA00023136"/>
    </source>
</evidence>
<dbReference type="KEGG" id="ahb:bsdtb5_17980"/>
<protein>
    <submittedName>
        <fullName evidence="7">Cell division protein FtsW</fullName>
    </submittedName>
</protein>
<dbReference type="GO" id="GO:0015648">
    <property type="term" value="F:lipid-linked peptidoglycan transporter activity"/>
    <property type="evidence" value="ECO:0007669"/>
    <property type="project" value="TreeGrafter"/>
</dbReference>
<feature type="transmembrane region" description="Helical" evidence="6">
    <location>
        <begin position="339"/>
        <end position="360"/>
    </location>
</feature>
<dbReference type="GO" id="GO:0005886">
    <property type="term" value="C:plasma membrane"/>
    <property type="evidence" value="ECO:0007669"/>
    <property type="project" value="TreeGrafter"/>
</dbReference>
<comment type="subcellular location">
    <subcellularLocation>
        <location evidence="1">Membrane</location>
        <topology evidence="1">Multi-pass membrane protein</topology>
    </subcellularLocation>
</comment>
<dbReference type="GO" id="GO:0008360">
    <property type="term" value="P:regulation of cell shape"/>
    <property type="evidence" value="ECO:0007669"/>
    <property type="project" value="UniProtKB-KW"/>
</dbReference>
<feature type="transmembrane region" description="Helical" evidence="6">
    <location>
        <begin position="149"/>
        <end position="168"/>
    </location>
</feature>
<name>A0A7R7IDY4_9FIRM</name>
<dbReference type="AlphaFoldDB" id="A0A7R7IDY4"/>
<dbReference type="Pfam" id="PF01098">
    <property type="entry name" value="FTSW_RODA_SPOVE"/>
    <property type="match status" value="1"/>
</dbReference>
<evidence type="ECO:0000313" key="8">
    <source>
        <dbReference type="Proteomes" id="UP000595897"/>
    </source>
</evidence>
<feature type="transmembrane region" description="Helical" evidence="6">
    <location>
        <begin position="40"/>
        <end position="59"/>
    </location>
</feature>